<comment type="caution">
    <text evidence="2">The sequence shown here is derived from an EMBL/GenBank/DDBJ whole genome shotgun (WGS) entry which is preliminary data.</text>
</comment>
<dbReference type="RefSeq" id="WP_152568549.1">
    <property type="nucleotide sequence ID" value="NZ_JACEIP010000002.1"/>
</dbReference>
<protein>
    <submittedName>
        <fullName evidence="2">Uncharacterized protein</fullName>
    </submittedName>
</protein>
<evidence type="ECO:0000313" key="2">
    <source>
        <dbReference type="EMBL" id="MBA4541636.1"/>
    </source>
</evidence>
<name>A0A7W2AGG9_9BACL</name>
<evidence type="ECO:0000256" key="1">
    <source>
        <dbReference type="SAM" id="MobiDB-lite"/>
    </source>
</evidence>
<gene>
    <name evidence="2" type="ORF">H1164_01780</name>
</gene>
<organism evidence="2 3">
    <name type="scientific">Thermoactinomyces daqus</name>
    <dbReference type="NCBI Taxonomy" id="1329516"/>
    <lineage>
        <taxon>Bacteria</taxon>
        <taxon>Bacillati</taxon>
        <taxon>Bacillota</taxon>
        <taxon>Bacilli</taxon>
        <taxon>Bacillales</taxon>
        <taxon>Thermoactinomycetaceae</taxon>
        <taxon>Thermoactinomyces</taxon>
    </lineage>
</organism>
<evidence type="ECO:0000313" key="3">
    <source>
        <dbReference type="Proteomes" id="UP000530514"/>
    </source>
</evidence>
<dbReference type="AlphaFoldDB" id="A0A7W2AGG9"/>
<sequence>MIPFDPAHYSYHYQIYPYVPYCRLKELPHFRVPHSNPHRGRPPRPNPIFPRRPSRPIRPPRPIPPGNPPPFTPYPYWDLY</sequence>
<dbReference type="EMBL" id="JACEIP010000002">
    <property type="protein sequence ID" value="MBA4541636.1"/>
    <property type="molecule type" value="Genomic_DNA"/>
</dbReference>
<proteinExistence type="predicted"/>
<accession>A0A7W2AGG9</accession>
<dbReference type="Proteomes" id="UP000530514">
    <property type="component" value="Unassembled WGS sequence"/>
</dbReference>
<feature type="compositionally biased region" description="Pro residues" evidence="1">
    <location>
        <begin position="43"/>
        <end position="73"/>
    </location>
</feature>
<reference evidence="2 3" key="1">
    <citation type="submission" date="2020-07" db="EMBL/GenBank/DDBJ databases">
        <authorList>
            <person name="Feng H."/>
        </authorList>
    </citation>
    <scope>NUCLEOTIDE SEQUENCE [LARGE SCALE GENOMIC DNA]</scope>
    <source>
        <strain evidence="3">s-11</strain>
    </source>
</reference>
<feature type="region of interest" description="Disordered" evidence="1">
    <location>
        <begin position="32"/>
        <end position="80"/>
    </location>
</feature>
<keyword evidence="3" id="KW-1185">Reference proteome</keyword>